<dbReference type="InterPro" id="IPR025414">
    <property type="entry name" value="YpzI-like"/>
</dbReference>
<feature type="region of interest" description="Disordered" evidence="1">
    <location>
        <begin position="1"/>
        <end position="56"/>
    </location>
</feature>
<dbReference type="Pfam" id="PF14140">
    <property type="entry name" value="YpzI"/>
    <property type="match status" value="1"/>
</dbReference>
<reference evidence="3" key="1">
    <citation type="journal article" date="2019" name="Int. J. Syst. Evol. Microbiol.">
        <title>The Global Catalogue of Microorganisms (GCM) 10K type strain sequencing project: providing services to taxonomists for standard genome sequencing and annotation.</title>
        <authorList>
            <consortium name="The Broad Institute Genomics Platform"/>
            <consortium name="The Broad Institute Genome Sequencing Center for Infectious Disease"/>
            <person name="Wu L."/>
            <person name="Ma J."/>
        </authorList>
    </citation>
    <scope>NUCLEOTIDE SEQUENCE [LARGE SCALE GENOMIC DNA]</scope>
    <source>
        <strain evidence="3">CCM 7282</strain>
    </source>
</reference>
<organism evidence="2 3">
    <name type="scientific">Thalassobacillus devorans</name>
    <dbReference type="NCBI Taxonomy" id="279813"/>
    <lineage>
        <taxon>Bacteria</taxon>
        <taxon>Bacillati</taxon>
        <taxon>Bacillota</taxon>
        <taxon>Bacilli</taxon>
        <taxon>Bacillales</taxon>
        <taxon>Bacillaceae</taxon>
        <taxon>Thalassobacillus</taxon>
    </lineage>
</organism>
<feature type="compositionally biased region" description="Basic and acidic residues" evidence="1">
    <location>
        <begin position="23"/>
        <end position="43"/>
    </location>
</feature>
<proteinExistence type="predicted"/>
<protein>
    <submittedName>
        <fullName evidence="2">Uncharacterized protein</fullName>
    </submittedName>
</protein>
<dbReference type="Proteomes" id="UP000619534">
    <property type="component" value="Unassembled WGS sequence"/>
</dbReference>
<name>A0ABQ1NYI0_9BACI</name>
<keyword evidence="3" id="KW-1185">Reference proteome</keyword>
<evidence type="ECO:0000256" key="1">
    <source>
        <dbReference type="SAM" id="MobiDB-lite"/>
    </source>
</evidence>
<accession>A0ABQ1NYI0</accession>
<comment type="caution">
    <text evidence="2">The sequence shown here is derived from an EMBL/GenBank/DDBJ whole genome shotgun (WGS) entry which is preliminary data.</text>
</comment>
<dbReference type="EMBL" id="BMCJ01000003">
    <property type="protein sequence ID" value="GGC87201.1"/>
    <property type="molecule type" value="Genomic_DNA"/>
</dbReference>
<evidence type="ECO:0000313" key="3">
    <source>
        <dbReference type="Proteomes" id="UP000619534"/>
    </source>
</evidence>
<sequence>MIFKPHSLNLPGDNNKQGGITLGKDRQESKLKKERRVESDRDVKKAKKGTTSVESK</sequence>
<gene>
    <name evidence="2" type="ORF">GCM10007216_17340</name>
</gene>
<evidence type="ECO:0000313" key="2">
    <source>
        <dbReference type="EMBL" id="GGC87201.1"/>
    </source>
</evidence>